<accession>A0A2N3XUH6</accession>
<sequence length="232" mass="24866">MRFLRFLALAVWFGLHSTKTPNGPGGTPRGKKNQPTKVGNVDAGKGAKSAIRATKEYAGKGRAEQGDQSTNPTDPSDPTKTDPKAQQKQALIEEAQAQGIKISADRVVEIGKDPNGKIVFLEEGKGGQRGAGLEHIYEEHGSQFEQAGIPKEDVPDLVHKAATEGEYTGYTQGKAPGRPIYEVEHNGQKQYVAVSVGSNGFIVGANMRSGDDPFKGAQKDPKSETNPNHRGY</sequence>
<feature type="region of interest" description="Disordered" evidence="1">
    <location>
        <begin position="207"/>
        <end position="232"/>
    </location>
</feature>
<gene>
    <name evidence="2" type="ORF">A8926_1852</name>
</gene>
<feature type="compositionally biased region" description="Basic and acidic residues" evidence="1">
    <location>
        <begin position="209"/>
        <end position="223"/>
    </location>
</feature>
<name>A0A2N3XUH6_SACSN</name>
<dbReference type="AlphaFoldDB" id="A0A2N3XUH6"/>
<evidence type="ECO:0000313" key="2">
    <source>
        <dbReference type="EMBL" id="PKW14250.1"/>
    </source>
</evidence>
<organism evidence="2 3">
    <name type="scientific">Saccharopolyspora spinosa</name>
    <dbReference type="NCBI Taxonomy" id="60894"/>
    <lineage>
        <taxon>Bacteria</taxon>
        <taxon>Bacillati</taxon>
        <taxon>Actinomycetota</taxon>
        <taxon>Actinomycetes</taxon>
        <taxon>Pseudonocardiales</taxon>
        <taxon>Pseudonocardiaceae</taxon>
        <taxon>Saccharopolyspora</taxon>
    </lineage>
</organism>
<dbReference type="STRING" id="994479.GCA_000194155_08034"/>
<feature type="region of interest" description="Disordered" evidence="1">
    <location>
        <begin position="16"/>
        <end position="90"/>
    </location>
</feature>
<feature type="compositionally biased region" description="Basic and acidic residues" evidence="1">
    <location>
        <begin position="53"/>
        <end position="65"/>
    </location>
</feature>
<dbReference type="RefSeq" id="WP_010316251.1">
    <property type="nucleotide sequence ID" value="NZ_CP061007.1"/>
</dbReference>
<evidence type="ECO:0000313" key="3">
    <source>
        <dbReference type="Proteomes" id="UP000233786"/>
    </source>
</evidence>
<protein>
    <submittedName>
        <fullName evidence="2">Uncharacterized protein</fullName>
    </submittedName>
</protein>
<keyword evidence="3" id="KW-1185">Reference proteome</keyword>
<dbReference type="EMBL" id="PJNB01000001">
    <property type="protein sequence ID" value="PKW14250.1"/>
    <property type="molecule type" value="Genomic_DNA"/>
</dbReference>
<proteinExistence type="predicted"/>
<comment type="caution">
    <text evidence="2">The sequence shown here is derived from an EMBL/GenBank/DDBJ whole genome shotgun (WGS) entry which is preliminary data.</text>
</comment>
<dbReference type="Proteomes" id="UP000233786">
    <property type="component" value="Unassembled WGS sequence"/>
</dbReference>
<reference evidence="2" key="1">
    <citation type="submission" date="2017-12" db="EMBL/GenBank/DDBJ databases">
        <title>Sequencing the genomes of 1000 Actinobacteria strains.</title>
        <authorList>
            <person name="Klenk H.-P."/>
        </authorList>
    </citation>
    <scope>NUCLEOTIDE SEQUENCE [LARGE SCALE GENOMIC DNA]</scope>
    <source>
        <strain evidence="2">DSM 44228</strain>
    </source>
</reference>
<feature type="compositionally biased region" description="Low complexity" evidence="1">
    <location>
        <begin position="67"/>
        <end position="76"/>
    </location>
</feature>
<evidence type="ECO:0000256" key="1">
    <source>
        <dbReference type="SAM" id="MobiDB-lite"/>
    </source>
</evidence>